<organism evidence="3 4">
    <name type="scientific">Aedes albopictus</name>
    <name type="common">Asian tiger mosquito</name>
    <name type="synonym">Stegomyia albopicta</name>
    <dbReference type="NCBI Taxonomy" id="7160"/>
    <lineage>
        <taxon>Eukaryota</taxon>
        <taxon>Metazoa</taxon>
        <taxon>Ecdysozoa</taxon>
        <taxon>Arthropoda</taxon>
        <taxon>Hexapoda</taxon>
        <taxon>Insecta</taxon>
        <taxon>Pterygota</taxon>
        <taxon>Neoptera</taxon>
        <taxon>Endopterygota</taxon>
        <taxon>Diptera</taxon>
        <taxon>Nematocera</taxon>
        <taxon>Culicoidea</taxon>
        <taxon>Culicidae</taxon>
        <taxon>Culicinae</taxon>
        <taxon>Aedini</taxon>
        <taxon>Aedes</taxon>
        <taxon>Stegomyia</taxon>
    </lineage>
</organism>
<dbReference type="EnsemblMetazoa" id="AALFPA23_007834.R10474">
    <property type="protein sequence ID" value="AALFPA23_007834.P10474"/>
    <property type="gene ID" value="AALFPA23_007834"/>
</dbReference>
<evidence type="ECO:0000313" key="4">
    <source>
        <dbReference type="Proteomes" id="UP000069940"/>
    </source>
</evidence>
<dbReference type="SUPFAM" id="SSF50630">
    <property type="entry name" value="Acid proteases"/>
    <property type="match status" value="1"/>
</dbReference>
<reference evidence="3" key="2">
    <citation type="submission" date="2025-05" db="UniProtKB">
        <authorList>
            <consortium name="EnsemblMetazoa"/>
        </authorList>
    </citation>
    <scope>IDENTIFICATION</scope>
    <source>
        <strain evidence="3">Foshan</strain>
    </source>
</reference>
<evidence type="ECO:0000313" key="3">
    <source>
        <dbReference type="EnsemblMetazoa" id="AALFPA23_007834.P10474"/>
    </source>
</evidence>
<dbReference type="SUPFAM" id="SSF57756">
    <property type="entry name" value="Retrovirus zinc finger-like domains"/>
    <property type="match status" value="1"/>
</dbReference>
<protein>
    <recommendedName>
        <fullName evidence="2">CCHC-type domain-containing protein</fullName>
    </recommendedName>
</protein>
<dbReference type="InterPro" id="IPR001878">
    <property type="entry name" value="Znf_CCHC"/>
</dbReference>
<dbReference type="PANTHER" id="PTHR33198">
    <property type="entry name" value="ANK_REP_REGION DOMAIN-CONTAINING PROTEIN-RELATED"/>
    <property type="match status" value="1"/>
</dbReference>
<feature type="region of interest" description="Disordered" evidence="1">
    <location>
        <begin position="252"/>
        <end position="274"/>
    </location>
</feature>
<name>A0ABM1YCA2_AEDAL</name>
<feature type="region of interest" description="Disordered" evidence="1">
    <location>
        <begin position="193"/>
        <end position="213"/>
    </location>
</feature>
<proteinExistence type="predicted"/>
<feature type="compositionally biased region" description="Polar residues" evidence="1">
    <location>
        <begin position="194"/>
        <end position="213"/>
    </location>
</feature>
<keyword evidence="4" id="KW-1185">Reference proteome</keyword>
<evidence type="ECO:0000256" key="1">
    <source>
        <dbReference type="SAM" id="MobiDB-lite"/>
    </source>
</evidence>
<sequence>MDKWNILPFNFKALPTTQVRDAWIKYKRNFKYIALANEENNQTKLQYMFLAKAGPDVQEVFASLPGGDAGTQNETATPFDDVITLLDEYFAPRQHETFERHNFWMLKQNPEESLEKFLLRLTDHATRCNFGKTKEESAEISVIDKIILLAPPDLKERLLEKENLTLNELTKMVNSYSSVKFQASQMKPAEQPLPLNTISKSRPLNNRYTPKSTSECSRCGWRGHTANDQKCPAKNKVCDRCLKTGHFAKRCKTPQDGQRFKREDQARDQDRDAKRRRINSIQHQEDSEEEQNQTSFLYDISDREEIIWVRVGGVFCQMMIDSGSAKNIIDEQTWRNLVIQGLQMKNPRNDSTFTFKP</sequence>
<accession>A0ABM1YCA2</accession>
<feature type="compositionally biased region" description="Basic and acidic residues" evidence="1">
    <location>
        <begin position="258"/>
        <end position="273"/>
    </location>
</feature>
<dbReference type="PANTHER" id="PTHR33198:SF20">
    <property type="entry name" value="RETROTRANSPOSON GAG DOMAIN-CONTAINING PROTEIN"/>
    <property type="match status" value="1"/>
</dbReference>
<dbReference type="GeneID" id="115268163"/>
<dbReference type="InterPro" id="IPR036875">
    <property type="entry name" value="Znf_CCHC_sf"/>
</dbReference>
<dbReference type="Gene3D" id="4.10.60.10">
    <property type="entry name" value="Zinc finger, CCHC-type"/>
    <property type="match status" value="1"/>
</dbReference>
<feature type="domain" description="CCHC-type" evidence="2">
    <location>
        <begin position="237"/>
        <end position="253"/>
    </location>
</feature>
<reference evidence="4" key="1">
    <citation type="journal article" date="2015" name="Proc. Natl. Acad. Sci. U.S.A.">
        <title>Genome sequence of the Asian Tiger mosquito, Aedes albopictus, reveals insights into its biology, genetics, and evolution.</title>
        <authorList>
            <person name="Chen X.G."/>
            <person name="Jiang X."/>
            <person name="Gu J."/>
            <person name="Xu M."/>
            <person name="Wu Y."/>
            <person name="Deng Y."/>
            <person name="Zhang C."/>
            <person name="Bonizzoni M."/>
            <person name="Dermauw W."/>
            <person name="Vontas J."/>
            <person name="Armbruster P."/>
            <person name="Huang X."/>
            <person name="Yang Y."/>
            <person name="Zhang H."/>
            <person name="He W."/>
            <person name="Peng H."/>
            <person name="Liu Y."/>
            <person name="Wu K."/>
            <person name="Chen J."/>
            <person name="Lirakis M."/>
            <person name="Topalis P."/>
            <person name="Van Leeuwen T."/>
            <person name="Hall A.B."/>
            <person name="Jiang X."/>
            <person name="Thorpe C."/>
            <person name="Mueller R.L."/>
            <person name="Sun C."/>
            <person name="Waterhouse R.M."/>
            <person name="Yan G."/>
            <person name="Tu Z.J."/>
            <person name="Fang X."/>
            <person name="James A.A."/>
        </authorList>
    </citation>
    <scope>NUCLEOTIDE SEQUENCE [LARGE SCALE GENOMIC DNA]</scope>
    <source>
        <strain evidence="4">Foshan</strain>
    </source>
</reference>
<feature type="domain" description="CCHC-type" evidence="2">
    <location>
        <begin position="215"/>
        <end position="233"/>
    </location>
</feature>
<dbReference type="CDD" id="cd00303">
    <property type="entry name" value="retropepsin_like"/>
    <property type="match status" value="1"/>
</dbReference>
<evidence type="ECO:0000259" key="2">
    <source>
        <dbReference type="SMART" id="SM00343"/>
    </source>
</evidence>
<dbReference type="SMART" id="SM00343">
    <property type="entry name" value="ZnF_C2HC"/>
    <property type="match status" value="2"/>
</dbReference>
<dbReference type="InterPro" id="IPR021109">
    <property type="entry name" value="Peptidase_aspartic_dom_sf"/>
</dbReference>
<dbReference type="Proteomes" id="UP000069940">
    <property type="component" value="Unassembled WGS sequence"/>
</dbReference>
<dbReference type="RefSeq" id="XP_062715548.1">
    <property type="nucleotide sequence ID" value="XM_062859564.1"/>
</dbReference>